<evidence type="ECO:0000313" key="4">
    <source>
        <dbReference type="EMBL" id="GMI33257.1"/>
    </source>
</evidence>
<evidence type="ECO:0000256" key="2">
    <source>
        <dbReference type="SAM" id="SignalP"/>
    </source>
</evidence>
<accession>A0A9W7L6C6</accession>
<keyword evidence="5" id="KW-1185">Reference proteome</keyword>
<evidence type="ECO:0000313" key="5">
    <source>
        <dbReference type="Proteomes" id="UP001165065"/>
    </source>
</evidence>
<dbReference type="EMBL" id="BRYA01000028">
    <property type="protein sequence ID" value="GMI33257.1"/>
    <property type="molecule type" value="Genomic_DNA"/>
</dbReference>
<dbReference type="GO" id="GO:0010257">
    <property type="term" value="P:NADH dehydrogenase complex assembly"/>
    <property type="evidence" value="ECO:0007669"/>
    <property type="project" value="TreeGrafter"/>
</dbReference>
<dbReference type="InterPro" id="IPR013857">
    <property type="entry name" value="NADH-UbQ_OxRdtase-assoc_prot30"/>
</dbReference>
<dbReference type="SUPFAM" id="SSF49785">
    <property type="entry name" value="Galactose-binding domain-like"/>
    <property type="match status" value="1"/>
</dbReference>
<organism evidence="4 5">
    <name type="scientific">Triparma columacea</name>
    <dbReference type="NCBI Taxonomy" id="722753"/>
    <lineage>
        <taxon>Eukaryota</taxon>
        <taxon>Sar</taxon>
        <taxon>Stramenopiles</taxon>
        <taxon>Ochrophyta</taxon>
        <taxon>Bolidophyceae</taxon>
        <taxon>Parmales</taxon>
        <taxon>Triparmaceae</taxon>
        <taxon>Triparma</taxon>
    </lineage>
</organism>
<proteinExistence type="inferred from homology"/>
<dbReference type="PANTHER" id="PTHR13194">
    <property type="entry name" value="COMPLEX I INTERMEDIATE-ASSOCIATED PROTEIN 30"/>
    <property type="match status" value="1"/>
</dbReference>
<reference evidence="5" key="1">
    <citation type="journal article" date="2023" name="Commun. Biol.">
        <title>Genome analysis of Parmales, the sister group of diatoms, reveals the evolutionary specialization of diatoms from phago-mixotrophs to photoautotrophs.</title>
        <authorList>
            <person name="Ban H."/>
            <person name="Sato S."/>
            <person name="Yoshikawa S."/>
            <person name="Yamada K."/>
            <person name="Nakamura Y."/>
            <person name="Ichinomiya M."/>
            <person name="Sato N."/>
            <person name="Blanc-Mathieu R."/>
            <person name="Endo H."/>
            <person name="Kuwata A."/>
            <person name="Ogata H."/>
        </authorList>
    </citation>
    <scope>NUCLEOTIDE SEQUENCE [LARGE SCALE GENOMIC DNA]</scope>
</reference>
<dbReference type="Pfam" id="PF08547">
    <property type="entry name" value="CIA30"/>
    <property type="match status" value="1"/>
</dbReference>
<dbReference type="OrthoDB" id="426386at2759"/>
<evidence type="ECO:0000259" key="3">
    <source>
        <dbReference type="Pfam" id="PF08547"/>
    </source>
</evidence>
<comment type="caution">
    <text evidence="4">The sequence shown here is derived from an EMBL/GenBank/DDBJ whole genome shotgun (WGS) entry which is preliminary data.</text>
</comment>
<dbReference type="Proteomes" id="UP001165065">
    <property type="component" value="Unassembled WGS sequence"/>
</dbReference>
<evidence type="ECO:0000256" key="1">
    <source>
        <dbReference type="ARBA" id="ARBA00007884"/>
    </source>
</evidence>
<name>A0A9W7L6C6_9STRA</name>
<sequence>MGSILALLILCASAQYATSLTASTTSTTATSALFSPPLSSNFERIDDVIMGGVSKSSLGDKGDYMNFQGILREQDGGFCGFRTGPFARPIDGSSFDGIILRARFTSDSDSDKRTFKLTIRDDETRGEFVFQQMFDVPPPSGEWHDIKIPFDSLKAVRGPIINPNAKPFNSSNILQVGVVISKFKISSTMETLEDFRPGFFSMDFKEIGMYGGVRSLGGDVPAPSFNDSTQKKSPLLKVLGPLFKLVFSETSRRRRAAYLQLKKRSGKGWFHIAGLGFKARASNYGLLNAMITFGGRMSKDGIKFALGWTLKVAIFYPFRTLFRLKKRLRARGNEGEERKPA</sequence>
<protein>
    <recommendedName>
        <fullName evidence="3">NADH:ubiquinone oxidoreductase intermediate-associated protein 30 domain-containing protein</fullName>
    </recommendedName>
</protein>
<keyword evidence="2" id="KW-0732">Signal</keyword>
<feature type="chain" id="PRO_5040968457" description="NADH:ubiquinone oxidoreductase intermediate-associated protein 30 domain-containing protein" evidence="2">
    <location>
        <begin position="20"/>
        <end position="341"/>
    </location>
</feature>
<dbReference type="GO" id="GO:0051082">
    <property type="term" value="F:unfolded protein binding"/>
    <property type="evidence" value="ECO:0007669"/>
    <property type="project" value="TreeGrafter"/>
</dbReference>
<comment type="similarity">
    <text evidence="1">Belongs to the CIA30 family.</text>
</comment>
<gene>
    <name evidence="4" type="ORF">TrCOL_g2072</name>
</gene>
<dbReference type="AlphaFoldDB" id="A0A9W7L6C6"/>
<dbReference type="InterPro" id="IPR008979">
    <property type="entry name" value="Galactose-bd-like_sf"/>
</dbReference>
<feature type="domain" description="NADH:ubiquinone oxidoreductase intermediate-associated protein 30" evidence="3">
    <location>
        <begin position="40"/>
        <end position="201"/>
    </location>
</feature>
<dbReference type="PANTHER" id="PTHR13194:SF19">
    <property type="entry name" value="NAD(P)-BINDING ROSSMANN-FOLD SUPERFAMILY PROTEIN"/>
    <property type="match status" value="1"/>
</dbReference>
<feature type="signal peptide" evidence="2">
    <location>
        <begin position="1"/>
        <end position="19"/>
    </location>
</feature>
<dbReference type="InterPro" id="IPR039131">
    <property type="entry name" value="NDUFAF1"/>
</dbReference>